<evidence type="ECO:0000313" key="2">
    <source>
        <dbReference type="EMBL" id="KAL2817061.1"/>
    </source>
</evidence>
<gene>
    <name evidence="2" type="ORF">BDW59DRAFT_182332</name>
</gene>
<evidence type="ECO:0000313" key="3">
    <source>
        <dbReference type="Proteomes" id="UP001610335"/>
    </source>
</evidence>
<protein>
    <recommendedName>
        <fullName evidence="1">N,N-dimethylformamidase beta subunit-like C-terminal domain-containing protein</fullName>
    </recommendedName>
</protein>
<accession>A0ABR4HNS6</accession>
<dbReference type="Proteomes" id="UP001610335">
    <property type="component" value="Unassembled WGS sequence"/>
</dbReference>
<sequence>MSTIRPIPPNYPLEIIGYAEPWIVSPGEDVAIKISCTGPSYTYRTVRVITGYESANGPPKQSEVVEGIPSGTRPGRYQVAHPGSYAVCADIGFRTELHTGLRLGFFVQPWLVECDHPQALVSVLDGEGTGVAVVLSPHGEVEVWVGRNKQHIRSGFYPLKQRWCNCILEVDGTALRLEIEPQHRGTEPASGKTMVSAVLDEAIVFGGKKTELLMAACRGDDGLPTHMFNGRLASVVVTALTKAEPQILAQYDFSIEIPSDSVYDVSGNDRAGTLVNGPSRAMKGPDWQATETDWTKAASGYGAIHFHEDDLDDAKWETDFLIRIPEEARSGVYGVEIVGEWPEGNASDTVVFFIRPTPESTQKLGAKTAMIMSTITYLAYANEHQFDADSPARVEVPDGFDSLTFHKDETFHKQDRRRDLGLSCYDVHRDRTGVIYSSSKRPLLNCRPGYVNWTGHRPRELSADLLMVGFLERLSIPYDIVTDHDLHTIGPAALAAYTTVITGCHPEYQTLSSYTAYESFVQAGGNMMYLGGNGFYWTAAISNKIPHRIEIRRGNQGVRTSYMEPGERHFSLTGTVGGLWRDAGKAANYLVGMGCCGEGVGPGVPYRQTPSVRTKHPDLAAWVFDGIPDSNELLIGTNALGCFGGGASADEIDRVDFQYGSPSNIVILASSPGHSDRFGLFPEDVGFPMIKTLGTQTDLVRSDMVFYRTSGGGSVFGVGSISWFGALGWDNYGNDIARVTGNVLRRFVGGS</sequence>
<feature type="domain" description="N,N-dimethylformamidase beta subunit-like C-terminal" evidence="1">
    <location>
        <begin position="280"/>
        <end position="732"/>
    </location>
</feature>
<comment type="caution">
    <text evidence="2">The sequence shown here is derived from an EMBL/GenBank/DDBJ whole genome shotgun (WGS) entry which is preliminary data.</text>
</comment>
<keyword evidence="3" id="KW-1185">Reference proteome</keyword>
<evidence type="ECO:0000259" key="1">
    <source>
        <dbReference type="Pfam" id="PF20254"/>
    </source>
</evidence>
<name>A0ABR4HNS6_9EURO</name>
<dbReference type="EMBL" id="JBFXLS010000095">
    <property type="protein sequence ID" value="KAL2817061.1"/>
    <property type="molecule type" value="Genomic_DNA"/>
</dbReference>
<dbReference type="Pfam" id="PF20254">
    <property type="entry name" value="DMFA2_C"/>
    <property type="match status" value="1"/>
</dbReference>
<reference evidence="2 3" key="1">
    <citation type="submission" date="2024-07" db="EMBL/GenBank/DDBJ databases">
        <title>Section-level genome sequencing and comparative genomics of Aspergillus sections Usti and Cavernicolus.</title>
        <authorList>
            <consortium name="Lawrence Berkeley National Laboratory"/>
            <person name="Nybo J.L."/>
            <person name="Vesth T.C."/>
            <person name="Theobald S."/>
            <person name="Frisvad J.C."/>
            <person name="Larsen T.O."/>
            <person name="Kjaerboelling I."/>
            <person name="Rothschild-Mancinelli K."/>
            <person name="Lyhne E.K."/>
            <person name="Kogle M.E."/>
            <person name="Barry K."/>
            <person name="Clum A."/>
            <person name="Na H."/>
            <person name="Ledsgaard L."/>
            <person name="Lin J."/>
            <person name="Lipzen A."/>
            <person name="Kuo A."/>
            <person name="Riley R."/>
            <person name="Mondo S."/>
            <person name="LaButti K."/>
            <person name="Haridas S."/>
            <person name="Pangalinan J."/>
            <person name="Salamov A.A."/>
            <person name="Simmons B.A."/>
            <person name="Magnuson J.K."/>
            <person name="Chen J."/>
            <person name="Drula E."/>
            <person name="Henrissat B."/>
            <person name="Wiebenga A."/>
            <person name="Lubbers R.J."/>
            <person name="Gomes A.C."/>
            <person name="Makela M.R."/>
            <person name="Stajich J."/>
            <person name="Grigoriev I.V."/>
            <person name="Mortensen U.H."/>
            <person name="De vries R.P."/>
            <person name="Baker S.E."/>
            <person name="Andersen M.R."/>
        </authorList>
    </citation>
    <scope>NUCLEOTIDE SEQUENCE [LARGE SCALE GENOMIC DNA]</scope>
    <source>
        <strain evidence="2 3">CBS 600.67</strain>
    </source>
</reference>
<organism evidence="2 3">
    <name type="scientific">Aspergillus cavernicola</name>
    <dbReference type="NCBI Taxonomy" id="176166"/>
    <lineage>
        <taxon>Eukaryota</taxon>
        <taxon>Fungi</taxon>
        <taxon>Dikarya</taxon>
        <taxon>Ascomycota</taxon>
        <taxon>Pezizomycotina</taxon>
        <taxon>Eurotiomycetes</taxon>
        <taxon>Eurotiomycetidae</taxon>
        <taxon>Eurotiales</taxon>
        <taxon>Aspergillaceae</taxon>
        <taxon>Aspergillus</taxon>
        <taxon>Aspergillus subgen. Nidulantes</taxon>
    </lineage>
</organism>
<dbReference type="InterPro" id="IPR046540">
    <property type="entry name" value="DMFA2_C"/>
</dbReference>
<proteinExistence type="predicted"/>